<dbReference type="Proteomes" id="UP000004994">
    <property type="component" value="Chromosome 2"/>
</dbReference>
<proteinExistence type="predicted"/>
<sequence length="99" mass="11382">MRVLSESVRLFGAQFGQVYSYFEPNLVSARIACMHYSTARLFDGLRSLRCFDYLFLLKLSGNINIGAKTMKKDFDFDPLDVTKWICNIHSQASRSFISL</sequence>
<reference evidence="1" key="2">
    <citation type="submission" date="2019-01" db="UniProtKB">
        <authorList>
            <consortium name="EnsemblPlants"/>
        </authorList>
    </citation>
    <scope>IDENTIFICATION</scope>
    <source>
        <strain evidence="1">cv. Heinz 1706</strain>
    </source>
</reference>
<dbReference type="InParanoid" id="A0A3Q7F645"/>
<dbReference type="EnsemblPlants" id="Solyc02g082617.1.1">
    <property type="protein sequence ID" value="Solyc02g082617.1.1"/>
    <property type="gene ID" value="Solyc02g082617.1"/>
</dbReference>
<dbReference type="Gramene" id="Solyc02g082617.1.1">
    <property type="protein sequence ID" value="Solyc02g082617.1.1"/>
    <property type="gene ID" value="Solyc02g082617.1"/>
</dbReference>
<organism evidence="1">
    <name type="scientific">Solanum lycopersicum</name>
    <name type="common">Tomato</name>
    <name type="synonym">Lycopersicon esculentum</name>
    <dbReference type="NCBI Taxonomy" id="4081"/>
    <lineage>
        <taxon>Eukaryota</taxon>
        <taxon>Viridiplantae</taxon>
        <taxon>Streptophyta</taxon>
        <taxon>Embryophyta</taxon>
        <taxon>Tracheophyta</taxon>
        <taxon>Spermatophyta</taxon>
        <taxon>Magnoliopsida</taxon>
        <taxon>eudicotyledons</taxon>
        <taxon>Gunneridae</taxon>
        <taxon>Pentapetalae</taxon>
        <taxon>asterids</taxon>
        <taxon>lamiids</taxon>
        <taxon>Solanales</taxon>
        <taxon>Solanaceae</taxon>
        <taxon>Solanoideae</taxon>
        <taxon>Solaneae</taxon>
        <taxon>Solanum</taxon>
        <taxon>Solanum subgen. Lycopersicon</taxon>
    </lineage>
</organism>
<evidence type="ECO:0000313" key="2">
    <source>
        <dbReference type="Proteomes" id="UP000004994"/>
    </source>
</evidence>
<name>A0A3Q7F645_SOLLC</name>
<reference evidence="1" key="1">
    <citation type="journal article" date="2012" name="Nature">
        <title>The tomato genome sequence provides insights into fleshy fruit evolution.</title>
        <authorList>
            <consortium name="Tomato Genome Consortium"/>
        </authorList>
    </citation>
    <scope>NUCLEOTIDE SEQUENCE [LARGE SCALE GENOMIC DNA]</scope>
    <source>
        <strain evidence="1">cv. Heinz 1706</strain>
    </source>
</reference>
<protein>
    <submittedName>
        <fullName evidence="1">Uncharacterized protein</fullName>
    </submittedName>
</protein>
<keyword evidence="2" id="KW-1185">Reference proteome</keyword>
<accession>A0A3Q7F645</accession>
<dbReference type="AlphaFoldDB" id="A0A3Q7F645"/>
<evidence type="ECO:0000313" key="1">
    <source>
        <dbReference type="EnsemblPlants" id="Solyc02g082617.1.1"/>
    </source>
</evidence>